<dbReference type="EMBL" id="PQ287320">
    <property type="protein sequence ID" value="XHV10775.1"/>
    <property type="molecule type" value="Genomic_DNA"/>
</dbReference>
<gene>
    <name evidence="1" type="ORF">BL57_303</name>
</gene>
<protein>
    <submittedName>
        <fullName evidence="1">Uncharacterized protein</fullName>
    </submittedName>
</protein>
<reference evidence="1" key="1">
    <citation type="submission" date="2024-10" db="EMBL/GenBank/DDBJ databases">
        <title>Genetic diversity among independent isolates of the Dolichocephalovirinae subfamily.</title>
        <authorList>
            <person name="Ely B."/>
            <person name="Thomas Q."/>
            <person name="Mohammadi T."/>
        </authorList>
    </citation>
    <scope>NUCLEOTIDE SEQUENCE</scope>
</reference>
<accession>A0AB74UKX5</accession>
<evidence type="ECO:0000313" key="1">
    <source>
        <dbReference type="EMBL" id="XHV10775.1"/>
    </source>
</evidence>
<organism evidence="1">
    <name type="scientific">Caulobacter phage BL57</name>
    <dbReference type="NCBI Taxonomy" id="3348355"/>
    <lineage>
        <taxon>Viruses</taxon>
    </lineage>
</organism>
<proteinExistence type="predicted"/>
<name>A0AB74UKX5_9VIRU</name>
<sequence>MPHLSKQSYAFSFMSDALMAALAFERSTTEFYRYETRYIYDTKLGDVVEVRVLEQDGVFVGYVAGEA</sequence>